<dbReference type="Proteomes" id="UP000198406">
    <property type="component" value="Unassembled WGS sequence"/>
</dbReference>
<protein>
    <submittedName>
        <fullName evidence="2">Uncharacterized protein</fullName>
    </submittedName>
</protein>
<sequence>MAQVEDLPVGVGRVPEWWMECTPHYILDLDEEQAQRQLEEQMATYFNQFAEINDMGALFDEEGNLKLGSDGIPVAFNSNWQGRSEKGEESPASPRASGRNFRIDPKVLEGFGVKESDPDYQSYLRGAKLPPGFIEKLRTMYSSEGIPNNSHQTDYGRYGRQAERPAFKPNWTKTKLRSTAAGQNIRQGQYDDSPNKHYRRRMQMEMNESLSVPSAVVNAPIPLPQTPVEPEPVVTESTPTPEVSEQANETRAEEIETAIEIQDDGEDDLTEEPEGEQAGADENAESDGDEEDDEEEEEDADVDLADLQAILAAKQAELAKLQEQL</sequence>
<dbReference type="OrthoDB" id="47931at2759"/>
<reference evidence="2 3" key="1">
    <citation type="journal article" date="2015" name="Plant Cell">
        <title>Oil accumulation by the oleaginous diatom Fistulifera solaris as revealed by the genome and transcriptome.</title>
        <authorList>
            <person name="Tanaka T."/>
            <person name="Maeda Y."/>
            <person name="Veluchamy A."/>
            <person name="Tanaka M."/>
            <person name="Abida H."/>
            <person name="Marechal E."/>
            <person name="Bowler C."/>
            <person name="Muto M."/>
            <person name="Sunaga Y."/>
            <person name="Tanaka M."/>
            <person name="Yoshino T."/>
            <person name="Taniguchi T."/>
            <person name="Fukuda Y."/>
            <person name="Nemoto M."/>
            <person name="Matsumoto M."/>
            <person name="Wong P.S."/>
            <person name="Aburatani S."/>
            <person name="Fujibuchi W."/>
        </authorList>
    </citation>
    <scope>NUCLEOTIDE SEQUENCE [LARGE SCALE GENOMIC DNA]</scope>
    <source>
        <strain evidence="2 3">JPCC DA0580</strain>
    </source>
</reference>
<dbReference type="AlphaFoldDB" id="A0A1Z5KFW9"/>
<feature type="compositionally biased region" description="Acidic residues" evidence="1">
    <location>
        <begin position="255"/>
        <end position="275"/>
    </location>
</feature>
<name>A0A1Z5KFW9_FISSO</name>
<gene>
    <name evidence="2" type="ORF">FisN_5Lh292</name>
</gene>
<feature type="region of interest" description="Disordered" evidence="1">
    <location>
        <begin position="77"/>
        <end position="100"/>
    </location>
</feature>
<feature type="compositionally biased region" description="Polar residues" evidence="1">
    <location>
        <begin position="180"/>
        <end position="192"/>
    </location>
</feature>
<dbReference type="InParanoid" id="A0A1Z5KFW9"/>
<accession>A0A1Z5KFW9</accession>
<comment type="caution">
    <text evidence="2">The sequence shown here is derived from an EMBL/GenBank/DDBJ whole genome shotgun (WGS) entry which is preliminary data.</text>
</comment>
<evidence type="ECO:0000313" key="3">
    <source>
        <dbReference type="Proteomes" id="UP000198406"/>
    </source>
</evidence>
<feature type="compositionally biased region" description="Low complexity" evidence="1">
    <location>
        <begin position="231"/>
        <end position="245"/>
    </location>
</feature>
<feature type="compositionally biased region" description="Pro residues" evidence="1">
    <location>
        <begin position="221"/>
        <end position="230"/>
    </location>
</feature>
<evidence type="ECO:0000313" key="2">
    <source>
        <dbReference type="EMBL" id="GAX25210.1"/>
    </source>
</evidence>
<dbReference type="EMBL" id="BDSP01000223">
    <property type="protein sequence ID" value="GAX25210.1"/>
    <property type="molecule type" value="Genomic_DNA"/>
</dbReference>
<feature type="compositionally biased region" description="Acidic residues" evidence="1">
    <location>
        <begin position="282"/>
        <end position="304"/>
    </location>
</feature>
<keyword evidence="3" id="KW-1185">Reference proteome</keyword>
<organism evidence="2 3">
    <name type="scientific">Fistulifera solaris</name>
    <name type="common">Oleaginous diatom</name>
    <dbReference type="NCBI Taxonomy" id="1519565"/>
    <lineage>
        <taxon>Eukaryota</taxon>
        <taxon>Sar</taxon>
        <taxon>Stramenopiles</taxon>
        <taxon>Ochrophyta</taxon>
        <taxon>Bacillariophyta</taxon>
        <taxon>Bacillariophyceae</taxon>
        <taxon>Bacillariophycidae</taxon>
        <taxon>Naviculales</taxon>
        <taxon>Naviculaceae</taxon>
        <taxon>Fistulifera</taxon>
    </lineage>
</organism>
<proteinExistence type="predicted"/>
<feature type="region of interest" description="Disordered" evidence="1">
    <location>
        <begin position="176"/>
        <end position="195"/>
    </location>
</feature>
<evidence type="ECO:0000256" key="1">
    <source>
        <dbReference type="SAM" id="MobiDB-lite"/>
    </source>
</evidence>
<feature type="region of interest" description="Disordered" evidence="1">
    <location>
        <begin position="221"/>
        <end position="304"/>
    </location>
</feature>